<dbReference type="Proteomes" id="UP001430172">
    <property type="component" value="Unassembled WGS sequence"/>
</dbReference>
<reference evidence="2" key="1">
    <citation type="submission" date="2021-02" db="EMBL/GenBank/DDBJ databases">
        <title>Phycicoccus sp. MQZ13P-5T, whole genome shotgun sequence.</title>
        <authorList>
            <person name="Tuo L."/>
        </authorList>
    </citation>
    <scope>NUCLEOTIDE SEQUENCE</scope>
    <source>
        <strain evidence="2">MQZ13P-5</strain>
    </source>
</reference>
<protein>
    <recommendedName>
        <fullName evidence="4">Secreted protein</fullName>
    </recommendedName>
</protein>
<evidence type="ECO:0000256" key="1">
    <source>
        <dbReference type="SAM" id="SignalP"/>
    </source>
</evidence>
<evidence type="ECO:0008006" key="4">
    <source>
        <dbReference type="Google" id="ProtNLM"/>
    </source>
</evidence>
<sequence>MSTSIRRLTTVAALAATALTVQAGAASAVGSACDGTAVERCASLSVANGVWQAEGTITDTAGDGVQVDVRVDEVRIQAYDGVRWVDVLSSNAVDADGWHGVTDTGLGLRRGCMELQSRGSRIRASAHVQWRGDRFGDTWVHGAAVAPTCSG</sequence>
<keyword evidence="3" id="KW-1185">Reference proteome</keyword>
<evidence type="ECO:0000313" key="2">
    <source>
        <dbReference type="EMBL" id="MBM6402350.1"/>
    </source>
</evidence>
<feature type="chain" id="PRO_5045952441" description="Secreted protein" evidence="1">
    <location>
        <begin position="24"/>
        <end position="151"/>
    </location>
</feature>
<evidence type="ECO:0000313" key="3">
    <source>
        <dbReference type="Proteomes" id="UP001430172"/>
    </source>
</evidence>
<feature type="signal peptide" evidence="1">
    <location>
        <begin position="1"/>
        <end position="23"/>
    </location>
</feature>
<comment type="caution">
    <text evidence="2">The sequence shown here is derived from an EMBL/GenBank/DDBJ whole genome shotgun (WGS) entry which is preliminary data.</text>
</comment>
<name>A0ABS2CR31_9MICO</name>
<dbReference type="RefSeq" id="WP_204132814.1">
    <property type="nucleotide sequence ID" value="NZ_JAFDVD010000024.1"/>
</dbReference>
<dbReference type="PROSITE" id="PS51257">
    <property type="entry name" value="PROKAR_LIPOPROTEIN"/>
    <property type="match status" value="1"/>
</dbReference>
<accession>A0ABS2CR31</accession>
<organism evidence="2 3">
    <name type="scientific">Phycicoccus sonneratiae</name>
    <dbReference type="NCBI Taxonomy" id="2807628"/>
    <lineage>
        <taxon>Bacteria</taxon>
        <taxon>Bacillati</taxon>
        <taxon>Actinomycetota</taxon>
        <taxon>Actinomycetes</taxon>
        <taxon>Micrococcales</taxon>
        <taxon>Intrasporangiaceae</taxon>
        <taxon>Phycicoccus</taxon>
    </lineage>
</organism>
<keyword evidence="1" id="KW-0732">Signal</keyword>
<proteinExistence type="predicted"/>
<gene>
    <name evidence="2" type="ORF">JQN70_18290</name>
</gene>
<dbReference type="EMBL" id="JAFDVD010000024">
    <property type="protein sequence ID" value="MBM6402350.1"/>
    <property type="molecule type" value="Genomic_DNA"/>
</dbReference>